<sequence>MKKLIILLASFILLTGCANEKVASYDYTAFKQSKPKSILMVMPVNNSVDVKADTSVLARATYPLAERGYYVYPVALVDEVFKQNGLTDGNLIRSAQLKKMHEIFGADSIFYINVNEYGTSYKLIDSVTTVSLEGKLVDLKTGQTLWEGMGSYTQGSSNSNDGLLAALIKAAVTQIIDTTKDKGYQVASPAMSNLVYRGKNGGLLVGPKHPAYERSEK</sequence>
<dbReference type="Pfam" id="PF05643">
    <property type="entry name" value="GNA1162-like"/>
    <property type="match status" value="1"/>
</dbReference>
<dbReference type="RefSeq" id="WP_379095347.1">
    <property type="nucleotide sequence ID" value="NZ_JAUNLA010000051.1"/>
</dbReference>
<evidence type="ECO:0000256" key="1">
    <source>
        <dbReference type="SAM" id="SignalP"/>
    </source>
</evidence>
<evidence type="ECO:0000313" key="2">
    <source>
        <dbReference type="EMBL" id="MFD1805023.1"/>
    </source>
</evidence>
<feature type="signal peptide" evidence="1">
    <location>
        <begin position="1"/>
        <end position="18"/>
    </location>
</feature>
<evidence type="ECO:0000313" key="3">
    <source>
        <dbReference type="Proteomes" id="UP001597420"/>
    </source>
</evidence>
<protein>
    <submittedName>
        <fullName evidence="2">DUF799 domain-containing protein</fullName>
    </submittedName>
</protein>
<organism evidence="2 3">
    <name type="scientific">Pasteurella oralis</name>
    <dbReference type="NCBI Taxonomy" id="1071947"/>
    <lineage>
        <taxon>Bacteria</taxon>
        <taxon>Pseudomonadati</taxon>
        <taxon>Pseudomonadota</taxon>
        <taxon>Gammaproteobacteria</taxon>
        <taxon>Pasteurellales</taxon>
        <taxon>Pasteurellaceae</taxon>
        <taxon>Pasteurella</taxon>
    </lineage>
</organism>
<dbReference type="Proteomes" id="UP001597420">
    <property type="component" value="Unassembled WGS sequence"/>
</dbReference>
<reference evidence="3" key="1">
    <citation type="journal article" date="2019" name="Int. J. Syst. Evol. Microbiol.">
        <title>The Global Catalogue of Microorganisms (GCM) 10K type strain sequencing project: providing services to taxonomists for standard genome sequencing and annotation.</title>
        <authorList>
            <consortium name="The Broad Institute Genomics Platform"/>
            <consortium name="The Broad Institute Genome Sequencing Center for Infectious Disease"/>
            <person name="Wu L."/>
            <person name="Ma J."/>
        </authorList>
    </citation>
    <scope>NUCLEOTIDE SEQUENCE [LARGE SCALE GENOMIC DNA]</scope>
    <source>
        <strain evidence="3">CCM 7950</strain>
    </source>
</reference>
<keyword evidence="1" id="KW-0732">Signal</keyword>
<dbReference type="PROSITE" id="PS51257">
    <property type="entry name" value="PROKAR_LIPOPROTEIN"/>
    <property type="match status" value="1"/>
</dbReference>
<keyword evidence="3" id="KW-1185">Reference proteome</keyword>
<dbReference type="Gene3D" id="3.40.50.10610">
    <property type="entry name" value="ABC-type transport auxiliary lipoprotein component"/>
    <property type="match status" value="1"/>
</dbReference>
<gene>
    <name evidence="2" type="ORF">ACFSAV_01295</name>
</gene>
<accession>A0ABW4NRV7</accession>
<dbReference type="InterPro" id="IPR008517">
    <property type="entry name" value="GNA1162-like"/>
</dbReference>
<feature type="chain" id="PRO_5046597550" evidence="1">
    <location>
        <begin position="19"/>
        <end position="217"/>
    </location>
</feature>
<dbReference type="EMBL" id="JBHUFP010000003">
    <property type="protein sequence ID" value="MFD1805023.1"/>
    <property type="molecule type" value="Genomic_DNA"/>
</dbReference>
<name>A0ABW4NRV7_9PAST</name>
<comment type="caution">
    <text evidence="2">The sequence shown here is derived from an EMBL/GenBank/DDBJ whole genome shotgun (WGS) entry which is preliminary data.</text>
</comment>
<proteinExistence type="predicted"/>